<feature type="compositionally biased region" description="Pro residues" evidence="3">
    <location>
        <begin position="706"/>
        <end position="723"/>
    </location>
</feature>
<feature type="compositionally biased region" description="Basic residues" evidence="3">
    <location>
        <begin position="67"/>
        <end position="79"/>
    </location>
</feature>
<evidence type="ECO:0000313" key="7">
    <source>
        <dbReference type="EMBL" id="KAK3888970.1"/>
    </source>
</evidence>
<dbReference type="SMART" id="SM00323">
    <property type="entry name" value="RasGAP"/>
    <property type="match status" value="1"/>
</dbReference>
<feature type="compositionally biased region" description="Low complexity" evidence="3">
    <location>
        <begin position="815"/>
        <end position="824"/>
    </location>
</feature>
<evidence type="ECO:0000259" key="4">
    <source>
        <dbReference type="PROSITE" id="PS50003"/>
    </source>
</evidence>
<evidence type="ECO:0000256" key="2">
    <source>
        <dbReference type="SAM" id="Coils"/>
    </source>
</evidence>
<proteinExistence type="predicted"/>
<organism evidence="7 8">
    <name type="scientific">Petrolisthes cinctipes</name>
    <name type="common">Flat porcelain crab</name>
    <dbReference type="NCBI Taxonomy" id="88211"/>
    <lineage>
        <taxon>Eukaryota</taxon>
        <taxon>Metazoa</taxon>
        <taxon>Ecdysozoa</taxon>
        <taxon>Arthropoda</taxon>
        <taxon>Crustacea</taxon>
        <taxon>Multicrustacea</taxon>
        <taxon>Malacostraca</taxon>
        <taxon>Eumalacostraca</taxon>
        <taxon>Eucarida</taxon>
        <taxon>Decapoda</taxon>
        <taxon>Pleocyemata</taxon>
        <taxon>Anomura</taxon>
        <taxon>Galatheoidea</taxon>
        <taxon>Porcellanidae</taxon>
        <taxon>Petrolisthes</taxon>
    </lineage>
</organism>
<feature type="region of interest" description="Disordered" evidence="3">
    <location>
        <begin position="1"/>
        <end position="120"/>
    </location>
</feature>
<evidence type="ECO:0000259" key="5">
    <source>
        <dbReference type="PROSITE" id="PS50004"/>
    </source>
</evidence>
<dbReference type="InterPro" id="IPR011993">
    <property type="entry name" value="PH-like_dom_sf"/>
</dbReference>
<dbReference type="Pfam" id="PF25321">
    <property type="entry name" value="PH_RASGAP"/>
    <property type="match status" value="1"/>
</dbReference>
<dbReference type="PANTHER" id="PTHR10194">
    <property type="entry name" value="RAS GTPASE-ACTIVATING PROTEINS"/>
    <property type="match status" value="1"/>
</dbReference>
<feature type="region of interest" description="Disordered" evidence="3">
    <location>
        <begin position="1271"/>
        <end position="1296"/>
    </location>
</feature>
<feature type="compositionally biased region" description="Basic and acidic residues" evidence="3">
    <location>
        <begin position="1271"/>
        <end position="1290"/>
    </location>
</feature>
<keyword evidence="2" id="KW-0175">Coiled coil</keyword>
<dbReference type="Proteomes" id="UP001286313">
    <property type="component" value="Unassembled WGS sequence"/>
</dbReference>
<dbReference type="Gene3D" id="2.60.40.150">
    <property type="entry name" value="C2 domain"/>
    <property type="match status" value="1"/>
</dbReference>
<dbReference type="SUPFAM" id="SSF49562">
    <property type="entry name" value="C2 domain (Calcium/lipid-binding domain, CaLB)"/>
    <property type="match status" value="1"/>
</dbReference>
<feature type="compositionally biased region" description="Low complexity" evidence="3">
    <location>
        <begin position="967"/>
        <end position="984"/>
    </location>
</feature>
<feature type="domain" description="Ras-GAP" evidence="6">
    <location>
        <begin position="350"/>
        <end position="542"/>
    </location>
</feature>
<dbReference type="GO" id="GO:0005096">
    <property type="term" value="F:GTPase activator activity"/>
    <property type="evidence" value="ECO:0007669"/>
    <property type="project" value="UniProtKB-KW"/>
</dbReference>
<feature type="compositionally biased region" description="Polar residues" evidence="3">
    <location>
        <begin position="1097"/>
        <end position="1108"/>
    </location>
</feature>
<dbReference type="Pfam" id="PF00616">
    <property type="entry name" value="RasGAP"/>
    <property type="match status" value="1"/>
</dbReference>
<accession>A0AAE1L0Z3</accession>
<feature type="region of interest" description="Disordered" evidence="3">
    <location>
        <begin position="940"/>
        <end position="1122"/>
    </location>
</feature>
<name>A0AAE1L0Z3_PETCI</name>
<dbReference type="InterPro" id="IPR000008">
    <property type="entry name" value="C2_dom"/>
</dbReference>
<protein>
    <recommendedName>
        <fullName evidence="9">Ras GTPase-activating protein</fullName>
    </recommendedName>
</protein>
<dbReference type="PROSITE" id="PS00509">
    <property type="entry name" value="RAS_GTPASE_ACTIV_1"/>
    <property type="match status" value="1"/>
</dbReference>
<evidence type="ECO:0000256" key="3">
    <source>
        <dbReference type="SAM" id="MobiDB-lite"/>
    </source>
</evidence>
<dbReference type="Gene3D" id="1.10.506.10">
    <property type="entry name" value="GTPase Activation - p120gap, domain 1"/>
    <property type="match status" value="2"/>
</dbReference>
<feature type="compositionally biased region" description="Polar residues" evidence="3">
    <location>
        <begin position="776"/>
        <end position="790"/>
    </location>
</feature>
<reference evidence="7" key="1">
    <citation type="submission" date="2023-10" db="EMBL/GenBank/DDBJ databases">
        <title>Genome assemblies of two species of porcelain crab, Petrolisthes cinctipes and Petrolisthes manimaculis (Anomura: Porcellanidae).</title>
        <authorList>
            <person name="Angst P."/>
        </authorList>
    </citation>
    <scope>NUCLEOTIDE SEQUENCE</scope>
    <source>
        <strain evidence="7">PB745_01</strain>
        <tissue evidence="7">Gill</tissue>
    </source>
</reference>
<dbReference type="SUPFAM" id="SSF50729">
    <property type="entry name" value="PH domain-like"/>
    <property type="match status" value="1"/>
</dbReference>
<feature type="compositionally biased region" description="Gly residues" evidence="3">
    <location>
        <begin position="17"/>
        <end position="26"/>
    </location>
</feature>
<evidence type="ECO:0008006" key="9">
    <source>
        <dbReference type="Google" id="ProtNLM"/>
    </source>
</evidence>
<feature type="domain" description="C2" evidence="5">
    <location>
        <begin position="173"/>
        <end position="291"/>
    </location>
</feature>
<feature type="region of interest" description="Disordered" evidence="3">
    <location>
        <begin position="815"/>
        <end position="861"/>
    </location>
</feature>
<dbReference type="InterPro" id="IPR035892">
    <property type="entry name" value="C2_domain_sf"/>
</dbReference>
<dbReference type="PROSITE" id="PS50018">
    <property type="entry name" value="RAS_GTPASE_ACTIV_2"/>
    <property type="match status" value="1"/>
</dbReference>
<keyword evidence="8" id="KW-1185">Reference proteome</keyword>
<sequence length="1296" mass="145016">MEEVGSNEIAHREGEGRGGGGRGGGVNTSYEKACGSDRRGSAPATPILGGRPTDSTPNRLVNFFSKRSFKSNPLKRTKSVTKLERTKRGGRSGSSGLLEPDPLGSTSRLRSSRSHESLLSSHNMMNTLDLAAGEVTIKPLHASILGQEHCFQVTSPTGTRYFSCRTADERDRWVDSLRKAVNPNIDNIRRTENSLKIFILEAKGVVNKKRYFCELLLDNSLYARTSSKQKCEMCFWGEQFEFTNLPPVENITVSLYREGERKRKKEKNVLVGSVNIAVTSVTSRSHIEKWYQVQNDNKAASKDNTALRIKCKFQSTDILPMELYSDFLQYVKTNYSAICEMLEPVISVKAKEDIATSMIHIMQREGIARNFLADLVMMEIDRIDDSHLLFRGNSLATKSMEAFMKLVGSKYLMDTLRQVITKVVEASLDCEVDPMKVPQISSLQKQQENLTSIVRMTWSRIVNSHLNFPLELRECFCLYRERLTALGKQHLSDNLISASIFLRFLCPAILSPSLFNITQEYPDERASRNLTLIAKTLQTLANFTKFQGKENFMEFMNEFIELEQAQMKLFLKQISSPVTHDHRVLEYDKDIDMGKELSLLHTFLTEALIKISTTTTKPNSVSVNQQHHIEKLRLLLDEISVAQTQPNINIVHRLSIHSVVPSSPTTEVTSAPDSARLDDRHGYQSLQRNIFRYNDPTVSDDYKQMVPPPVSHISPPPDTPSTPRPSTLPRNTYLMGSARKPAVDLNTADDYVLFSALEHDDKPRDHCAMAHSYSYSHLGPSSPQNPSSPTHNFNHQHHHHFHNHTAWYNNRQQVNGHGQVHQGNPIMANGNPEESLDISHEENDRNSAGEAEANMKGSQTSISQLSNVASSGYQSFAYSQSSSPVDPSITHHDAANNNAIVNNSTSSNSSSGGMHISPHMTPPQLTAPLAFNNPMYHLNAVTSSPRPVPHRGPRAGHHHHHHHHIHQSSQQHQSPVSSSLSSAHSVEDLPTTVPSITPSLPSTRGPQRTHSSSSEDSTSLACTPPSEHRVYKSAAPRTNPRCLPPGWGQPTLTATSTPDHHHSTSDLLGAAQCRRNKNARRQSIEGGNGRRPRYQYDTDSSSDEQQAPQARVRPTRPNHRVSETKTLEEYEKDILELSSAMEEMHHKLVAADGQVQSTGGVDGVDSVATTTLPVSPHITSITPTPQPSRHAHQTSQYPGLQRMDPDVQENHMREILQKLQEQFRKEQVKMTELMSEKDALIQAQEDRINALDRTNTQLLMALEQIRELKLRESVEPHPQKEGSHLSDTSDYKSSSC</sequence>
<feature type="region of interest" description="Disordered" evidence="3">
    <location>
        <begin position="776"/>
        <end position="799"/>
    </location>
</feature>
<feature type="compositionally biased region" description="Basic residues" evidence="3">
    <location>
        <begin position="948"/>
        <end position="966"/>
    </location>
</feature>
<feature type="compositionally biased region" description="Low complexity" evidence="3">
    <location>
        <begin position="899"/>
        <end position="911"/>
    </location>
</feature>
<keyword evidence="1" id="KW-0343">GTPase activation</keyword>
<dbReference type="CDD" id="cd04013">
    <property type="entry name" value="C2_SynGAP_like"/>
    <property type="match status" value="1"/>
</dbReference>
<evidence type="ECO:0000313" key="8">
    <source>
        <dbReference type="Proteomes" id="UP001286313"/>
    </source>
</evidence>
<dbReference type="InterPro" id="IPR057606">
    <property type="entry name" value="SynGAP1-like_PH"/>
</dbReference>
<feature type="compositionally biased region" description="Basic and acidic residues" evidence="3">
    <location>
        <begin position="837"/>
        <end position="847"/>
    </location>
</feature>
<dbReference type="InterPro" id="IPR001936">
    <property type="entry name" value="RasGAP_dom"/>
</dbReference>
<evidence type="ECO:0000259" key="6">
    <source>
        <dbReference type="PROSITE" id="PS50018"/>
    </source>
</evidence>
<feature type="domain" description="PH" evidence="4">
    <location>
        <begin position="148"/>
        <end position="182"/>
    </location>
</feature>
<gene>
    <name evidence="7" type="ORF">Pcinc_007001</name>
</gene>
<feature type="region of interest" description="Disordered" evidence="3">
    <location>
        <begin position="1175"/>
        <end position="1198"/>
    </location>
</feature>
<evidence type="ECO:0000256" key="1">
    <source>
        <dbReference type="ARBA" id="ARBA00022468"/>
    </source>
</evidence>
<feature type="region of interest" description="Disordered" evidence="3">
    <location>
        <begin position="899"/>
        <end position="928"/>
    </location>
</feature>
<dbReference type="Gene3D" id="2.30.29.30">
    <property type="entry name" value="Pleckstrin-homology domain (PH domain)/Phosphotyrosine-binding domain (PTB)"/>
    <property type="match status" value="1"/>
</dbReference>
<dbReference type="SUPFAM" id="SSF48350">
    <property type="entry name" value="GTPase activation domain, GAP"/>
    <property type="match status" value="1"/>
</dbReference>
<dbReference type="InterPro" id="IPR039360">
    <property type="entry name" value="Ras_GTPase"/>
</dbReference>
<dbReference type="PROSITE" id="PS50003">
    <property type="entry name" value="PH_DOMAIN"/>
    <property type="match status" value="1"/>
</dbReference>
<dbReference type="InterPro" id="IPR008936">
    <property type="entry name" value="Rho_GTPase_activation_prot"/>
</dbReference>
<dbReference type="SMART" id="SM00239">
    <property type="entry name" value="C2"/>
    <property type="match status" value="1"/>
</dbReference>
<feature type="region of interest" description="Disordered" evidence="3">
    <location>
        <begin position="697"/>
        <end position="730"/>
    </location>
</feature>
<feature type="coiled-coil region" evidence="2">
    <location>
        <begin position="1216"/>
        <end position="1271"/>
    </location>
</feature>
<dbReference type="Pfam" id="PF00168">
    <property type="entry name" value="C2"/>
    <property type="match status" value="1"/>
</dbReference>
<feature type="compositionally biased region" description="Polar residues" evidence="3">
    <location>
        <begin position="992"/>
        <end position="1010"/>
    </location>
</feature>
<dbReference type="InterPro" id="IPR023152">
    <property type="entry name" value="RasGAP_CS"/>
</dbReference>
<comment type="caution">
    <text evidence="7">The sequence shown here is derived from an EMBL/GenBank/DDBJ whole genome shotgun (WGS) entry which is preliminary data.</text>
</comment>
<dbReference type="PANTHER" id="PTHR10194:SF60">
    <property type="entry name" value="RAS GTPASE-ACTIVATING PROTEIN RASKOL"/>
    <property type="match status" value="1"/>
</dbReference>
<dbReference type="CDD" id="cd05136">
    <property type="entry name" value="RasGAP_DAB2IP"/>
    <property type="match status" value="1"/>
</dbReference>
<dbReference type="PROSITE" id="PS50004">
    <property type="entry name" value="C2"/>
    <property type="match status" value="1"/>
</dbReference>
<dbReference type="EMBL" id="JAWQEG010000512">
    <property type="protein sequence ID" value="KAK3888970.1"/>
    <property type="molecule type" value="Genomic_DNA"/>
</dbReference>
<dbReference type="InterPro" id="IPR001849">
    <property type="entry name" value="PH_domain"/>
</dbReference>